<evidence type="ECO:0000313" key="1">
    <source>
        <dbReference type="EMBL" id="MDD0814266.1"/>
    </source>
</evidence>
<organism evidence="1 2">
    <name type="scientific">Curvibacter microcysteis</name>
    <dbReference type="NCBI Taxonomy" id="3026419"/>
    <lineage>
        <taxon>Bacteria</taxon>
        <taxon>Pseudomonadati</taxon>
        <taxon>Pseudomonadota</taxon>
        <taxon>Betaproteobacteria</taxon>
        <taxon>Burkholderiales</taxon>
        <taxon>Comamonadaceae</taxon>
        <taxon>Curvibacter</taxon>
    </lineage>
</organism>
<keyword evidence="2" id="KW-1185">Reference proteome</keyword>
<evidence type="ECO:0008006" key="3">
    <source>
        <dbReference type="Google" id="ProtNLM"/>
    </source>
</evidence>
<reference evidence="1 2" key="1">
    <citation type="submission" date="2023-02" db="EMBL/GenBank/DDBJ databases">
        <title>Bacterial whole genome sequence for Curvibacter sp. HBC28.</title>
        <authorList>
            <person name="Le V."/>
            <person name="Ko S.-R."/>
            <person name="Ahn C.-Y."/>
            <person name="Oh H.-M."/>
        </authorList>
    </citation>
    <scope>NUCLEOTIDE SEQUENCE [LARGE SCALE GENOMIC DNA]</scope>
    <source>
        <strain evidence="1 2">HBC28</strain>
    </source>
</reference>
<dbReference type="InterPro" id="IPR010982">
    <property type="entry name" value="Lambda_DNA-bd_dom_sf"/>
</dbReference>
<protein>
    <recommendedName>
        <fullName evidence="3">Cro/Cl family transcriptional regulator</fullName>
    </recommendedName>
</protein>
<dbReference type="EMBL" id="JAQSIO010000002">
    <property type="protein sequence ID" value="MDD0814266.1"/>
    <property type="molecule type" value="Genomic_DNA"/>
</dbReference>
<name>A0ABT5MCV9_9BURK</name>
<evidence type="ECO:0000313" key="2">
    <source>
        <dbReference type="Proteomes" id="UP001528672"/>
    </source>
</evidence>
<gene>
    <name evidence="1" type="ORF">PSQ39_06450</name>
</gene>
<dbReference type="RefSeq" id="WP_273925888.1">
    <property type="nucleotide sequence ID" value="NZ_JAQSIO010000002.1"/>
</dbReference>
<dbReference type="Proteomes" id="UP001528672">
    <property type="component" value="Unassembled WGS sequence"/>
</dbReference>
<sequence length="64" mass="7038">MKKIEAIELLGGTMADAARAIGISHQSVQKWPDVLSNRIRDRVHAVLYRQSVAAKAAPSRKKAK</sequence>
<accession>A0ABT5MCV9</accession>
<dbReference type="Gene3D" id="1.10.260.40">
    <property type="entry name" value="lambda repressor-like DNA-binding domains"/>
    <property type="match status" value="1"/>
</dbReference>
<comment type="caution">
    <text evidence="1">The sequence shown here is derived from an EMBL/GenBank/DDBJ whole genome shotgun (WGS) entry which is preliminary data.</text>
</comment>
<proteinExistence type="predicted"/>